<organism evidence="1">
    <name type="scientific">marine sediment metagenome</name>
    <dbReference type="NCBI Taxonomy" id="412755"/>
    <lineage>
        <taxon>unclassified sequences</taxon>
        <taxon>metagenomes</taxon>
        <taxon>ecological metagenomes</taxon>
    </lineage>
</organism>
<dbReference type="AlphaFoldDB" id="A0A0F9B9L8"/>
<reference evidence="1" key="1">
    <citation type="journal article" date="2015" name="Nature">
        <title>Complex archaea that bridge the gap between prokaryotes and eukaryotes.</title>
        <authorList>
            <person name="Spang A."/>
            <person name="Saw J.H."/>
            <person name="Jorgensen S.L."/>
            <person name="Zaremba-Niedzwiedzka K."/>
            <person name="Martijn J."/>
            <person name="Lind A.E."/>
            <person name="van Eijk R."/>
            <person name="Schleper C."/>
            <person name="Guy L."/>
            <person name="Ettema T.J."/>
        </authorList>
    </citation>
    <scope>NUCLEOTIDE SEQUENCE</scope>
</reference>
<comment type="caution">
    <text evidence="1">The sequence shown here is derived from an EMBL/GenBank/DDBJ whole genome shotgun (WGS) entry which is preliminary data.</text>
</comment>
<proteinExistence type="predicted"/>
<sequence>MRLTHANRSTRADILREVEKKLTKKGYESDYLGLR</sequence>
<name>A0A0F9B9L8_9ZZZZ</name>
<gene>
    <name evidence="1" type="ORF">LCGC14_2753960</name>
</gene>
<evidence type="ECO:0000313" key="1">
    <source>
        <dbReference type="EMBL" id="KKK87364.1"/>
    </source>
</evidence>
<dbReference type="EMBL" id="LAZR01050434">
    <property type="protein sequence ID" value="KKK87364.1"/>
    <property type="molecule type" value="Genomic_DNA"/>
</dbReference>
<protein>
    <submittedName>
        <fullName evidence="1">Uncharacterized protein</fullName>
    </submittedName>
</protein>
<accession>A0A0F9B9L8</accession>
<feature type="non-terminal residue" evidence="1">
    <location>
        <position position="35"/>
    </location>
</feature>